<evidence type="ECO:0000313" key="5">
    <source>
        <dbReference type="Proteomes" id="UP000004184"/>
    </source>
</evidence>
<dbReference type="eggNOG" id="ENOG50333W1">
    <property type="taxonomic scope" value="Bacteria"/>
</dbReference>
<keyword evidence="2" id="KW-0812">Transmembrane</keyword>
<evidence type="ECO:0000256" key="2">
    <source>
        <dbReference type="SAM" id="Phobius"/>
    </source>
</evidence>
<gene>
    <name evidence="4" type="ORF">SSQG_04632</name>
</gene>
<dbReference type="AlphaFoldDB" id="D9X876"/>
<sequence>MGHHLGGRRGDRRCGRRDHQRRAERGRQQGRRLHQGCGRGQDLLIFSGATGFTGMPADVSRRIRRRVRAARRAAAARGDSGMTAIEFVLLTPVLFFMIFATVQFALYFFADHVAQAAAQAGARKARATADEHPGAWRGEAQDVVDSYIRQLGPQLVLAPDVTMVQPEPNTVGVEIAARVPTVFPGLDLTVHAQSAGPVERFVQEEN</sequence>
<organism evidence="4 5">
    <name type="scientific">Streptomyces viridochromogenes (strain DSM 40736 / JCM 4977 / BCRC 1201 / Tue 494)</name>
    <dbReference type="NCBI Taxonomy" id="591159"/>
    <lineage>
        <taxon>Bacteria</taxon>
        <taxon>Bacillati</taxon>
        <taxon>Actinomycetota</taxon>
        <taxon>Actinomycetes</taxon>
        <taxon>Kitasatosporales</taxon>
        <taxon>Streptomycetaceae</taxon>
        <taxon>Streptomyces</taxon>
    </lineage>
</organism>
<accession>D9X876</accession>
<keyword evidence="2" id="KW-0472">Membrane</keyword>
<dbReference type="HOGENOM" id="CLU_117215_0_0_11"/>
<evidence type="ECO:0000313" key="4">
    <source>
        <dbReference type="EMBL" id="EFL34114.1"/>
    </source>
</evidence>
<evidence type="ECO:0000259" key="3">
    <source>
        <dbReference type="Pfam" id="PF07811"/>
    </source>
</evidence>
<keyword evidence="2" id="KW-1133">Transmembrane helix</keyword>
<reference evidence="5" key="1">
    <citation type="submission" date="2009-02" db="EMBL/GenBank/DDBJ databases">
        <title>Annotation of Streptomyces viridochromogenes strain DSM 40736.</title>
        <authorList>
            <consortium name="The Broad Institute Genome Sequencing Platform"/>
            <consortium name="Broad Institute Microbial Sequencing Center"/>
            <person name="Fischbach M."/>
            <person name="Godfrey P."/>
            <person name="Ward D."/>
            <person name="Young S."/>
            <person name="Zeng Q."/>
            <person name="Koehrsen M."/>
            <person name="Alvarado L."/>
            <person name="Berlin A.M."/>
            <person name="Bochicchio J."/>
            <person name="Borenstein D."/>
            <person name="Chapman S.B."/>
            <person name="Chen Z."/>
            <person name="Engels R."/>
            <person name="Freedman E."/>
            <person name="Gellesch M."/>
            <person name="Goldberg J."/>
            <person name="Griggs A."/>
            <person name="Gujja S."/>
            <person name="Heilman E.R."/>
            <person name="Heiman D.I."/>
            <person name="Hepburn T.A."/>
            <person name="Howarth C."/>
            <person name="Jen D."/>
            <person name="Larson L."/>
            <person name="Lewis B."/>
            <person name="Mehta T."/>
            <person name="Park D."/>
            <person name="Pearson M."/>
            <person name="Richards J."/>
            <person name="Roberts A."/>
            <person name="Saif S."/>
            <person name="Shea T.D."/>
            <person name="Shenoy N."/>
            <person name="Sisk P."/>
            <person name="Stolte C."/>
            <person name="Sykes S.N."/>
            <person name="Thomson T."/>
            <person name="Walk T."/>
            <person name="White J."/>
            <person name="Yandava C."/>
            <person name="Straight P."/>
            <person name="Clardy J."/>
            <person name="Hung D."/>
            <person name="Kolter R."/>
            <person name="Mekalanos J."/>
            <person name="Walker S."/>
            <person name="Walsh C.T."/>
            <person name="Wieland-Brown L.C."/>
            <person name="Haas B."/>
            <person name="Nusbaum C."/>
            <person name="Birren B."/>
        </authorList>
    </citation>
    <scope>NUCLEOTIDE SEQUENCE [LARGE SCALE GENOMIC DNA]</scope>
    <source>
        <strain evidence="5">DSM 40736 / JCM 4977 / BCRC 1201 / Tue 494</strain>
    </source>
</reference>
<dbReference type="EMBL" id="GG657757">
    <property type="protein sequence ID" value="EFL34114.1"/>
    <property type="molecule type" value="Genomic_DNA"/>
</dbReference>
<feature type="transmembrane region" description="Helical" evidence="2">
    <location>
        <begin position="87"/>
        <end position="110"/>
    </location>
</feature>
<protein>
    <recommendedName>
        <fullName evidence="3">TadE-like domain-containing protein</fullName>
    </recommendedName>
</protein>
<feature type="domain" description="TadE-like" evidence="3">
    <location>
        <begin position="81"/>
        <end position="123"/>
    </location>
</feature>
<evidence type="ECO:0000256" key="1">
    <source>
        <dbReference type="SAM" id="MobiDB-lite"/>
    </source>
</evidence>
<dbReference type="Pfam" id="PF07811">
    <property type="entry name" value="TadE"/>
    <property type="match status" value="1"/>
</dbReference>
<dbReference type="Proteomes" id="UP000004184">
    <property type="component" value="Unassembled WGS sequence"/>
</dbReference>
<name>D9X876_STRVT</name>
<keyword evidence="5" id="KW-1185">Reference proteome</keyword>
<dbReference type="STRING" id="591159.SSQG_04632"/>
<feature type="region of interest" description="Disordered" evidence="1">
    <location>
        <begin position="1"/>
        <end position="34"/>
    </location>
</feature>
<proteinExistence type="predicted"/>
<dbReference type="InterPro" id="IPR012495">
    <property type="entry name" value="TadE-like_dom"/>
</dbReference>